<dbReference type="PANTHER" id="PTHR10250">
    <property type="entry name" value="MICROSOMAL GLUTATHIONE S-TRANSFERASE"/>
    <property type="match status" value="1"/>
</dbReference>
<keyword evidence="2 5" id="KW-0812">Transmembrane</keyword>
<dbReference type="STRING" id="503106.A0A218Z5I2"/>
<dbReference type="InterPro" id="IPR023352">
    <property type="entry name" value="MAPEG-like_dom_sf"/>
</dbReference>
<dbReference type="GO" id="GO:0004364">
    <property type="term" value="F:glutathione transferase activity"/>
    <property type="evidence" value="ECO:0007669"/>
    <property type="project" value="TreeGrafter"/>
</dbReference>
<keyword evidence="7" id="KW-1185">Reference proteome</keyword>
<evidence type="ECO:0000313" key="6">
    <source>
        <dbReference type="EMBL" id="OWP02964.1"/>
    </source>
</evidence>
<evidence type="ECO:0000256" key="3">
    <source>
        <dbReference type="ARBA" id="ARBA00022989"/>
    </source>
</evidence>
<feature type="transmembrane region" description="Helical" evidence="5">
    <location>
        <begin position="165"/>
        <end position="184"/>
    </location>
</feature>
<dbReference type="GO" id="GO:0016020">
    <property type="term" value="C:membrane"/>
    <property type="evidence" value="ECO:0007669"/>
    <property type="project" value="UniProtKB-SubCell"/>
</dbReference>
<comment type="caution">
    <text evidence="6">The sequence shown here is derived from an EMBL/GenBank/DDBJ whole genome shotgun (WGS) entry which is preliminary data.</text>
</comment>
<evidence type="ECO:0000256" key="4">
    <source>
        <dbReference type="ARBA" id="ARBA00023136"/>
    </source>
</evidence>
<dbReference type="EMBL" id="MZNU01000204">
    <property type="protein sequence ID" value="OWP02964.1"/>
    <property type="molecule type" value="Genomic_DNA"/>
</dbReference>
<dbReference type="PANTHER" id="PTHR10250:SF26">
    <property type="entry name" value="GLUTATHIONE S-TRANSFERASE 3, MITOCHONDRIAL"/>
    <property type="match status" value="1"/>
</dbReference>
<dbReference type="GO" id="GO:0005783">
    <property type="term" value="C:endoplasmic reticulum"/>
    <property type="evidence" value="ECO:0007669"/>
    <property type="project" value="TreeGrafter"/>
</dbReference>
<accession>A0A218Z5I2</accession>
<evidence type="ECO:0000313" key="7">
    <source>
        <dbReference type="Proteomes" id="UP000242519"/>
    </source>
</evidence>
<keyword evidence="3 5" id="KW-1133">Transmembrane helix</keyword>
<dbReference type="SUPFAM" id="SSF161084">
    <property type="entry name" value="MAPEG domain-like"/>
    <property type="match status" value="1"/>
</dbReference>
<name>A0A218Z5I2_9HELO</name>
<dbReference type="GO" id="GO:0004602">
    <property type="term" value="F:glutathione peroxidase activity"/>
    <property type="evidence" value="ECO:0007669"/>
    <property type="project" value="TreeGrafter"/>
</dbReference>
<organism evidence="6 7">
    <name type="scientific">Diplocarpon coronariae</name>
    <dbReference type="NCBI Taxonomy" id="2795749"/>
    <lineage>
        <taxon>Eukaryota</taxon>
        <taxon>Fungi</taxon>
        <taxon>Dikarya</taxon>
        <taxon>Ascomycota</taxon>
        <taxon>Pezizomycotina</taxon>
        <taxon>Leotiomycetes</taxon>
        <taxon>Helotiales</taxon>
        <taxon>Drepanopezizaceae</taxon>
        <taxon>Diplocarpon</taxon>
    </lineage>
</organism>
<evidence type="ECO:0000256" key="2">
    <source>
        <dbReference type="ARBA" id="ARBA00022692"/>
    </source>
</evidence>
<evidence type="ECO:0000256" key="1">
    <source>
        <dbReference type="ARBA" id="ARBA00004141"/>
    </source>
</evidence>
<dbReference type="InterPro" id="IPR050997">
    <property type="entry name" value="MAPEG"/>
</dbReference>
<reference evidence="6 7" key="1">
    <citation type="submission" date="2017-04" db="EMBL/GenBank/DDBJ databases">
        <title>Draft genome sequence of Marssonina coronaria NL1: causal agent of apple blotch.</title>
        <authorList>
            <person name="Cheng Q."/>
        </authorList>
    </citation>
    <scope>NUCLEOTIDE SEQUENCE [LARGE SCALE GENOMIC DNA]</scope>
    <source>
        <strain evidence="6 7">NL1</strain>
    </source>
</reference>
<dbReference type="GO" id="GO:0005635">
    <property type="term" value="C:nuclear envelope"/>
    <property type="evidence" value="ECO:0007669"/>
    <property type="project" value="TreeGrafter"/>
</dbReference>
<evidence type="ECO:0008006" key="8">
    <source>
        <dbReference type="Google" id="ProtNLM"/>
    </source>
</evidence>
<dbReference type="Gene3D" id="1.20.120.550">
    <property type="entry name" value="Membrane associated eicosanoid/glutathione metabolism-like domain"/>
    <property type="match status" value="1"/>
</dbReference>
<feature type="transmembrane region" description="Helical" evidence="5">
    <location>
        <begin position="127"/>
        <end position="145"/>
    </location>
</feature>
<dbReference type="OrthoDB" id="410651at2759"/>
<sequence length="186" mass="20623">MAALTLDPSYGYVVLAATSTFVVRNQPLFCLFREPVAFRINTPTTPSPFPRLRTSSNHEPIQMNMIHMVNTGSYRKIAKVPYPAAYAPPSRTDEDANRFNCAQRSHAHYIENQVPLLGSLMLAGLRYPLVSAGLGVGWTVSRYVYMVGYCQGGDGKGRYKGMTSWLFQLGLLGLSGYTGLAMVMEW</sequence>
<protein>
    <recommendedName>
        <fullName evidence="8">Glutathione S-transferase</fullName>
    </recommendedName>
</protein>
<dbReference type="InParanoid" id="A0A218Z5I2"/>
<evidence type="ECO:0000256" key="5">
    <source>
        <dbReference type="SAM" id="Phobius"/>
    </source>
</evidence>
<keyword evidence="4 5" id="KW-0472">Membrane</keyword>
<dbReference type="InterPro" id="IPR001129">
    <property type="entry name" value="Membr-assoc_MAPEG"/>
</dbReference>
<comment type="subcellular location">
    <subcellularLocation>
        <location evidence="1">Membrane</location>
        <topology evidence="1">Multi-pass membrane protein</topology>
    </subcellularLocation>
</comment>
<dbReference type="Pfam" id="PF01124">
    <property type="entry name" value="MAPEG"/>
    <property type="match status" value="1"/>
</dbReference>
<dbReference type="Proteomes" id="UP000242519">
    <property type="component" value="Unassembled WGS sequence"/>
</dbReference>
<gene>
    <name evidence="6" type="ORF">B2J93_3544</name>
</gene>
<proteinExistence type="predicted"/>
<dbReference type="AlphaFoldDB" id="A0A218Z5I2"/>